<protein>
    <submittedName>
        <fullName evidence="1">Uncharacterized protein</fullName>
    </submittedName>
</protein>
<reference evidence="1 2" key="1">
    <citation type="journal article" date="2004" name="Proc. Natl. Acad. Sci. U.S.A.">
        <title>Genome sequence of Picrophilus torridus and its implications for life around pH 0.</title>
        <authorList>
            <person name="Futterer O."/>
            <person name="Angelov A."/>
            <person name="Liesegang H."/>
            <person name="Gottschalk G."/>
            <person name="Schleper C."/>
            <person name="Schepers B."/>
            <person name="Dock C."/>
            <person name="Antranikian G."/>
            <person name="Liebl W."/>
        </authorList>
    </citation>
    <scope>NUCLEOTIDE SEQUENCE [LARGE SCALE GENOMIC DNA]</scope>
    <source>
        <strain evidence="2">ATCC 700027 / DSM 9790 / JCM 10055 / NBRC 100828</strain>
    </source>
</reference>
<proteinExistence type="predicted"/>
<sequence length="116" mass="13456">MVFCVMYNIKMKEQHPSTICVLLSKFEDSLKAMIDVVTSPLIDESLEEFIEEYARTDEIMPEDKTIGFIIINKDKKVISITFTQNMGINKNSVEEIVKKYKDLGYKTEIEYANTPF</sequence>
<name>Q6KZ56_PICTO</name>
<dbReference type="InParanoid" id="Q6KZ56"/>
<evidence type="ECO:0000313" key="2">
    <source>
        <dbReference type="Proteomes" id="UP000000438"/>
    </source>
</evidence>
<dbReference type="HOGENOM" id="CLU_2165382_0_0_2"/>
<dbReference type="RefSeq" id="WP_011178212.1">
    <property type="nucleotide sequence ID" value="NC_005877.1"/>
</dbReference>
<dbReference type="PaxDb" id="263820-PTO1411"/>
<dbReference type="OrthoDB" id="56512at2157"/>
<dbReference type="Gene3D" id="3.30.420.600">
    <property type="entry name" value="Thermoplasma acidophilum protein TA0956"/>
    <property type="match status" value="1"/>
</dbReference>
<dbReference type="eggNOG" id="arCOG05406">
    <property type="taxonomic scope" value="Archaea"/>
</dbReference>
<dbReference type="GeneID" id="2844649"/>
<dbReference type="KEGG" id="pto:PTO1411"/>
<gene>
    <name evidence="1" type="ordered locus">PTO1411</name>
</gene>
<dbReference type="EMBL" id="AE017261">
    <property type="protein sequence ID" value="AAT43996.1"/>
    <property type="molecule type" value="Genomic_DNA"/>
</dbReference>
<evidence type="ECO:0000313" key="1">
    <source>
        <dbReference type="EMBL" id="AAT43996.1"/>
    </source>
</evidence>
<dbReference type="AlphaFoldDB" id="Q6KZ56"/>
<dbReference type="STRING" id="263820.PTO1411"/>
<accession>Q6KZ56</accession>
<dbReference type="InterPro" id="IPR021595">
    <property type="entry name" value="TA0956"/>
</dbReference>
<organism evidence="1 2">
    <name type="scientific">Picrophilus torridus (strain ATCC 700027 / DSM 9790 / JCM 10055 / NBRC 100828 / KAW 2/3)</name>
    <dbReference type="NCBI Taxonomy" id="1122961"/>
    <lineage>
        <taxon>Archaea</taxon>
        <taxon>Methanobacteriati</taxon>
        <taxon>Thermoplasmatota</taxon>
        <taxon>Thermoplasmata</taxon>
        <taxon>Thermoplasmatales</taxon>
        <taxon>Picrophilaceae</taxon>
        <taxon>Picrophilus</taxon>
    </lineage>
</organism>
<dbReference type="Proteomes" id="UP000000438">
    <property type="component" value="Chromosome"/>
</dbReference>
<dbReference type="InterPro" id="IPR038394">
    <property type="entry name" value="TA0956_sf"/>
</dbReference>
<dbReference type="Pfam" id="PF11513">
    <property type="entry name" value="TA0956"/>
    <property type="match status" value="1"/>
</dbReference>